<proteinExistence type="predicted"/>
<dbReference type="RefSeq" id="XP_004832179.1">
    <property type="nucleotide sequence ID" value="XM_004832122.1"/>
</dbReference>
<gene>
    <name evidence="2" type="ORF">BEWA_012860</name>
</gene>
<evidence type="ECO:0000256" key="1">
    <source>
        <dbReference type="SAM" id="SignalP"/>
    </source>
</evidence>
<accession>L1LBB8</accession>
<dbReference type="KEGG" id="beq:BEWA_012860"/>
<feature type="chain" id="PRO_5003953013" evidence="1">
    <location>
        <begin position="23"/>
        <end position="267"/>
    </location>
</feature>
<dbReference type="GeneID" id="15804362"/>
<keyword evidence="3" id="KW-1185">Reference proteome</keyword>
<evidence type="ECO:0000313" key="2">
    <source>
        <dbReference type="EMBL" id="EKX72727.1"/>
    </source>
</evidence>
<dbReference type="EMBL" id="ACOU01000004">
    <property type="protein sequence ID" value="EKX72727.1"/>
    <property type="molecule type" value="Genomic_DNA"/>
</dbReference>
<evidence type="ECO:0000313" key="3">
    <source>
        <dbReference type="Proteomes" id="UP000031512"/>
    </source>
</evidence>
<name>L1LBB8_THEEQ</name>
<comment type="caution">
    <text evidence="2">The sequence shown here is derived from an EMBL/GenBank/DDBJ whole genome shotgun (WGS) entry which is preliminary data.</text>
</comment>
<sequence>MKKCVSSSIIALFTLFISTGESRNVVPLRPPSGDYLLIHDSRRFCEGSTILDADDEIKVEDALDKCDSIEQCSFFCQTRDKAYSRAAVLGKPRRVSKTGNTIPRSSVSWMCSGNGWNGLFVKKGWMTGVKGDEIRKISKDYEFGMNKTAECQGLIDVVKGFGVKESVMRCKRLEECSFFTMSFEVKDNSVAFETVTNFCKGEPRNILVKDGNLLAQKITGERQGIVNEAKTTPMRHIRPSFYFGGPITNDHYYDDMSAGSLVPATKL</sequence>
<dbReference type="eggNOG" id="ENOG502SV1M">
    <property type="taxonomic scope" value="Eukaryota"/>
</dbReference>
<dbReference type="Proteomes" id="UP000031512">
    <property type="component" value="Unassembled WGS sequence"/>
</dbReference>
<organism evidence="2 3">
    <name type="scientific">Theileria equi strain WA</name>
    <dbReference type="NCBI Taxonomy" id="1537102"/>
    <lineage>
        <taxon>Eukaryota</taxon>
        <taxon>Sar</taxon>
        <taxon>Alveolata</taxon>
        <taxon>Apicomplexa</taxon>
        <taxon>Aconoidasida</taxon>
        <taxon>Piroplasmida</taxon>
        <taxon>Theileriidae</taxon>
        <taxon>Theileria</taxon>
    </lineage>
</organism>
<protein>
    <submittedName>
        <fullName evidence="2">Signal peptide containing protein</fullName>
    </submittedName>
</protein>
<dbReference type="VEuPathDB" id="PiroplasmaDB:BEWA_012860"/>
<keyword evidence="1" id="KW-0732">Signal</keyword>
<dbReference type="OrthoDB" id="360137at2759"/>
<feature type="signal peptide" evidence="1">
    <location>
        <begin position="1"/>
        <end position="22"/>
    </location>
</feature>
<reference evidence="2 3" key="1">
    <citation type="journal article" date="2012" name="BMC Genomics">
        <title>Comparative genomic analysis and phylogenetic position of Theileria equi.</title>
        <authorList>
            <person name="Kappmeyer L.S."/>
            <person name="Thiagarajan M."/>
            <person name="Herndon D.R."/>
            <person name="Ramsay J.D."/>
            <person name="Caler E."/>
            <person name="Djikeng A."/>
            <person name="Gillespie J.J."/>
            <person name="Lau A.O."/>
            <person name="Roalson E.H."/>
            <person name="Silva J.C."/>
            <person name="Silva M.G."/>
            <person name="Suarez C.E."/>
            <person name="Ueti M.W."/>
            <person name="Nene V.M."/>
            <person name="Mealey R.H."/>
            <person name="Knowles D.P."/>
            <person name="Brayton K.A."/>
        </authorList>
    </citation>
    <scope>NUCLEOTIDE SEQUENCE [LARGE SCALE GENOMIC DNA]</scope>
    <source>
        <strain evidence="2 3">WA</strain>
    </source>
</reference>
<dbReference type="AlphaFoldDB" id="L1LBB8"/>